<dbReference type="CDD" id="cd06222">
    <property type="entry name" value="RNase_H_like"/>
    <property type="match status" value="1"/>
</dbReference>
<comment type="caution">
    <text evidence="2">The sequence shown here is derived from an EMBL/GenBank/DDBJ whole genome shotgun (WGS) entry which is preliminary data.</text>
</comment>
<evidence type="ECO:0000313" key="2">
    <source>
        <dbReference type="EMBL" id="KAL0393274.1"/>
    </source>
</evidence>
<dbReference type="GO" id="GO:0004523">
    <property type="term" value="F:RNA-DNA hybrid ribonuclease activity"/>
    <property type="evidence" value="ECO:0007669"/>
    <property type="project" value="InterPro"/>
</dbReference>
<reference evidence="2" key="2">
    <citation type="journal article" date="2024" name="Plant">
        <title>Genomic evolution and insights into agronomic trait innovations of Sesamum species.</title>
        <authorList>
            <person name="Miao H."/>
            <person name="Wang L."/>
            <person name="Qu L."/>
            <person name="Liu H."/>
            <person name="Sun Y."/>
            <person name="Le M."/>
            <person name="Wang Q."/>
            <person name="Wei S."/>
            <person name="Zheng Y."/>
            <person name="Lin W."/>
            <person name="Duan Y."/>
            <person name="Cao H."/>
            <person name="Xiong S."/>
            <person name="Wang X."/>
            <person name="Wei L."/>
            <person name="Li C."/>
            <person name="Ma Q."/>
            <person name="Ju M."/>
            <person name="Zhao R."/>
            <person name="Li G."/>
            <person name="Mu C."/>
            <person name="Tian Q."/>
            <person name="Mei H."/>
            <person name="Zhang T."/>
            <person name="Gao T."/>
            <person name="Zhang H."/>
        </authorList>
    </citation>
    <scope>NUCLEOTIDE SEQUENCE</scope>
    <source>
        <strain evidence="2">G02</strain>
    </source>
</reference>
<evidence type="ECO:0000259" key="1">
    <source>
        <dbReference type="PROSITE" id="PS50879"/>
    </source>
</evidence>
<feature type="domain" description="RNase H type-1" evidence="1">
    <location>
        <begin position="169"/>
        <end position="248"/>
    </location>
</feature>
<dbReference type="AlphaFoldDB" id="A0AAW2SMC0"/>
<dbReference type="Pfam" id="PF13966">
    <property type="entry name" value="zf-RVT"/>
    <property type="match status" value="1"/>
</dbReference>
<proteinExistence type="predicted"/>
<dbReference type="InterPro" id="IPR026960">
    <property type="entry name" value="RVT-Znf"/>
</dbReference>
<dbReference type="InterPro" id="IPR044730">
    <property type="entry name" value="RNase_H-like_dom_plant"/>
</dbReference>
<dbReference type="PANTHER" id="PTHR47723:SF19">
    <property type="entry name" value="POLYNUCLEOTIDYL TRANSFERASE, RIBONUCLEASE H-LIKE SUPERFAMILY PROTEIN"/>
    <property type="match status" value="1"/>
</dbReference>
<protein>
    <recommendedName>
        <fullName evidence="1">RNase H type-1 domain-containing protein</fullName>
    </recommendedName>
</protein>
<organism evidence="2">
    <name type="scientific">Sesamum radiatum</name>
    <name type="common">Black benniseed</name>
    <dbReference type="NCBI Taxonomy" id="300843"/>
    <lineage>
        <taxon>Eukaryota</taxon>
        <taxon>Viridiplantae</taxon>
        <taxon>Streptophyta</taxon>
        <taxon>Embryophyta</taxon>
        <taxon>Tracheophyta</taxon>
        <taxon>Spermatophyta</taxon>
        <taxon>Magnoliopsida</taxon>
        <taxon>eudicotyledons</taxon>
        <taxon>Gunneridae</taxon>
        <taxon>Pentapetalae</taxon>
        <taxon>asterids</taxon>
        <taxon>lamiids</taxon>
        <taxon>Lamiales</taxon>
        <taxon>Pedaliaceae</taxon>
        <taxon>Sesamum</taxon>
    </lineage>
</organism>
<dbReference type="Gene3D" id="3.30.420.10">
    <property type="entry name" value="Ribonuclease H-like superfamily/Ribonuclease H"/>
    <property type="match status" value="1"/>
</dbReference>
<dbReference type="InterPro" id="IPR002156">
    <property type="entry name" value="RNaseH_domain"/>
</dbReference>
<accession>A0AAW2SMC0</accession>
<sequence length="248" mass="28417">MKVSEIPFDEEGVDRPWWKGQSDGVFSIKSAWNLVRTSVIQRPLLSNLWHPTIMVSMSIFAWRLLHNFIPVDERLKEKGMVTVFKCFCCENIESLQHLFLNNPALQEVWYYFASAFIRRVMGYLWRLYKAKGFKPVHWRGDLSVVNRLGFNFYSASLANPILCRWLPPPHGIWKLNCDGASNGNPGSSGAGGIIRDSRGKMILAFYDFFGAHTNTFAELYAINRGLHLGGRMVAVVSGWNWMLVQYFG</sequence>
<dbReference type="InterPro" id="IPR012337">
    <property type="entry name" value="RNaseH-like_sf"/>
</dbReference>
<dbReference type="PANTHER" id="PTHR47723">
    <property type="entry name" value="OS05G0353850 PROTEIN"/>
    <property type="match status" value="1"/>
</dbReference>
<name>A0AAW2SMC0_SESRA</name>
<dbReference type="PROSITE" id="PS50879">
    <property type="entry name" value="RNASE_H_1"/>
    <property type="match status" value="1"/>
</dbReference>
<dbReference type="GO" id="GO:0003676">
    <property type="term" value="F:nucleic acid binding"/>
    <property type="evidence" value="ECO:0007669"/>
    <property type="project" value="InterPro"/>
</dbReference>
<dbReference type="EMBL" id="JACGWJ010000010">
    <property type="protein sequence ID" value="KAL0393274.1"/>
    <property type="molecule type" value="Genomic_DNA"/>
</dbReference>
<dbReference type="InterPro" id="IPR036397">
    <property type="entry name" value="RNaseH_sf"/>
</dbReference>
<dbReference type="Pfam" id="PF13456">
    <property type="entry name" value="RVT_3"/>
    <property type="match status" value="1"/>
</dbReference>
<dbReference type="SUPFAM" id="SSF53098">
    <property type="entry name" value="Ribonuclease H-like"/>
    <property type="match status" value="1"/>
</dbReference>
<gene>
    <name evidence="2" type="ORF">Sradi_2550200</name>
</gene>
<reference evidence="2" key="1">
    <citation type="submission" date="2020-06" db="EMBL/GenBank/DDBJ databases">
        <authorList>
            <person name="Li T."/>
            <person name="Hu X."/>
            <person name="Zhang T."/>
            <person name="Song X."/>
            <person name="Zhang H."/>
            <person name="Dai N."/>
            <person name="Sheng W."/>
            <person name="Hou X."/>
            <person name="Wei L."/>
        </authorList>
    </citation>
    <scope>NUCLEOTIDE SEQUENCE</scope>
    <source>
        <strain evidence="2">G02</strain>
        <tissue evidence="2">Leaf</tissue>
    </source>
</reference>
<dbReference type="InterPro" id="IPR053151">
    <property type="entry name" value="RNase_H-like"/>
</dbReference>